<dbReference type="InterPro" id="IPR003736">
    <property type="entry name" value="PAAI_dom"/>
</dbReference>
<feature type="domain" description="Thioesterase" evidence="3">
    <location>
        <begin position="45"/>
        <end position="123"/>
    </location>
</feature>
<gene>
    <name evidence="4" type="ORF">KI810_00145</name>
</gene>
<dbReference type="PANTHER" id="PTHR21660">
    <property type="entry name" value="THIOESTERASE SUPERFAMILY MEMBER-RELATED"/>
    <property type="match status" value="1"/>
</dbReference>
<evidence type="ECO:0000313" key="4">
    <source>
        <dbReference type="EMBL" id="MBT0651451.1"/>
    </source>
</evidence>
<evidence type="ECO:0000259" key="3">
    <source>
        <dbReference type="Pfam" id="PF03061"/>
    </source>
</evidence>
<dbReference type="NCBIfam" id="TIGR00369">
    <property type="entry name" value="unchar_dom_1"/>
    <property type="match status" value="1"/>
</dbReference>
<dbReference type="InterPro" id="IPR029069">
    <property type="entry name" value="HotDog_dom_sf"/>
</dbReference>
<keyword evidence="5" id="KW-1185">Reference proteome</keyword>
<dbReference type="SUPFAM" id="SSF54637">
    <property type="entry name" value="Thioesterase/thiol ester dehydrase-isomerase"/>
    <property type="match status" value="1"/>
</dbReference>
<sequence>MDRHPTPDSLAPNGFRQTIDLRTTELNAGHAVMELTIDPRHINSQGSIHGGVLATMIDNTGGLAGCYCPTSKNTRKAVTLSLTTSFLAPVSSGTIRAVGRKRSGGRRIFVATVEITDAQGTLLAIGEATYRYFD</sequence>
<evidence type="ECO:0000313" key="5">
    <source>
        <dbReference type="Proteomes" id="UP000756860"/>
    </source>
</evidence>
<dbReference type="Gene3D" id="3.10.129.10">
    <property type="entry name" value="Hotdog Thioesterase"/>
    <property type="match status" value="1"/>
</dbReference>
<dbReference type="InterPro" id="IPR006683">
    <property type="entry name" value="Thioestr_dom"/>
</dbReference>
<dbReference type="Pfam" id="PF03061">
    <property type="entry name" value="4HBT"/>
    <property type="match status" value="1"/>
</dbReference>
<comment type="caution">
    <text evidence="4">The sequence shown here is derived from an EMBL/GenBank/DDBJ whole genome shotgun (WGS) entry which is preliminary data.</text>
</comment>
<keyword evidence="2" id="KW-0378">Hydrolase</keyword>
<dbReference type="PANTHER" id="PTHR21660:SF1">
    <property type="entry name" value="ACYL-COENZYME A THIOESTERASE 13"/>
    <property type="match status" value="1"/>
</dbReference>
<name>A0ABS5SA32_9BACT</name>
<dbReference type="Proteomes" id="UP000756860">
    <property type="component" value="Unassembled WGS sequence"/>
</dbReference>
<dbReference type="CDD" id="cd03443">
    <property type="entry name" value="PaaI_thioesterase"/>
    <property type="match status" value="1"/>
</dbReference>
<comment type="similarity">
    <text evidence="1">Belongs to the thioesterase PaaI family.</text>
</comment>
<organism evidence="4 5">
    <name type="scientific">Geomobilimonas luticola</name>
    <dbReference type="NCBI Taxonomy" id="1114878"/>
    <lineage>
        <taxon>Bacteria</taxon>
        <taxon>Pseudomonadati</taxon>
        <taxon>Thermodesulfobacteriota</taxon>
        <taxon>Desulfuromonadia</taxon>
        <taxon>Geobacterales</taxon>
        <taxon>Geobacteraceae</taxon>
        <taxon>Geomobilimonas</taxon>
    </lineage>
</organism>
<dbReference type="InterPro" id="IPR039298">
    <property type="entry name" value="ACOT13"/>
</dbReference>
<reference evidence="4 5" key="1">
    <citation type="submission" date="2021-05" db="EMBL/GenBank/DDBJ databases">
        <title>The draft genome of Geobacter luticola JCM 17780.</title>
        <authorList>
            <person name="Xu Z."/>
            <person name="Masuda Y."/>
            <person name="Itoh H."/>
            <person name="Senoo K."/>
        </authorList>
    </citation>
    <scope>NUCLEOTIDE SEQUENCE [LARGE SCALE GENOMIC DNA]</scope>
    <source>
        <strain evidence="4 5">JCM 17780</strain>
    </source>
</reference>
<protein>
    <submittedName>
        <fullName evidence="4">PaaI family thioesterase</fullName>
    </submittedName>
</protein>
<evidence type="ECO:0000256" key="1">
    <source>
        <dbReference type="ARBA" id="ARBA00008324"/>
    </source>
</evidence>
<accession>A0ABS5SA32</accession>
<dbReference type="EMBL" id="JAHCVK010000001">
    <property type="protein sequence ID" value="MBT0651451.1"/>
    <property type="molecule type" value="Genomic_DNA"/>
</dbReference>
<dbReference type="RefSeq" id="WP_214173469.1">
    <property type="nucleotide sequence ID" value="NZ_JAHCVK010000001.1"/>
</dbReference>
<evidence type="ECO:0000256" key="2">
    <source>
        <dbReference type="ARBA" id="ARBA00022801"/>
    </source>
</evidence>
<proteinExistence type="inferred from homology"/>